<dbReference type="GO" id="GO:0004672">
    <property type="term" value="F:protein kinase activity"/>
    <property type="evidence" value="ECO:0007669"/>
    <property type="project" value="InterPro"/>
</dbReference>
<name>A0A2J6SZK2_9HELO</name>
<sequence>MESHLDHVHKALVRERGKNNTMRDYSRNPDGLSAILTPEVVRNIVSEAGVQAHEIPKIVTTVCEQMLLIFAILIDIHKPQAIHIFMEEGIVDAKIPLELTAIPSTSIDQRAFYDAQWTFTPYRLKRGVHRHIRSEYPLPIADEERLPQMDGSFGMISRVRLSPELDELSPSHQKGGVLILKRIASVSANANNTEYQFRKEIDCLQILRTLKNPNIVELLCSFTYMNHCHLIFPQLPMNLSEFLKRKERFGDFVYDITFYRALQGLSSALDAVHNLKLSLRDHDTELQRIGYHHDLRPANILVSQDTFLLADFGLASIKDIEQGSKTYFKETKGDYFAPECQAIDFTNQVVSRPIDIWAFGCMIIDIATYIKCGPRGLRNAIESRGIEVLPGWTDFRFYHDGGLRPAVRAHMDDLVRADTDAGEIEGLLYVVKLMLEIEPTARITSVEALSHLLYITTRACFYRATKSVEAYFTCLEIEPSGGPSKLDMRFAFTKLRAWGDLLGFSSHTVRCSDFDAVVSALDASEYAMQTDLLYIESQFSLAWNQRTLPKAGGEPDPHFELEVSFGKVVHKLVQYLNKKLQRQLESVWERHLLATSNLESTSRYGAALGETDPRNQRLEAMAEMKKLQSAFSELTSLEPIYENLLVPEQNLKRERDVGGHIFGRLVVPGNEDEEVLVERFPYSASWKSQSPEETMVRIGFLAHLLSKEQQPLSFQTLHCRGFTMSDSEAAFKFLFELPRSDGKPTCNPKTLHKLLSMGQAGEHHGWKPDLQQRIRLAQRLVSTVHALHTVSWLHKDIRSLSVMFFPSANEKFEDIDLSAFYLVNFRTSRPDGIIWTTVGPDPNADSRHHHPDYVSEDSIASVSYFWKLAPGSR</sequence>
<dbReference type="OrthoDB" id="4062651at2759"/>
<dbReference type="InParanoid" id="A0A2J6SZK2"/>
<dbReference type="Gene3D" id="1.10.510.10">
    <property type="entry name" value="Transferase(Phosphotransferase) domain 1"/>
    <property type="match status" value="1"/>
</dbReference>
<dbReference type="CDD" id="cd00180">
    <property type="entry name" value="PKc"/>
    <property type="match status" value="1"/>
</dbReference>
<dbReference type="PANTHER" id="PTHR37542:SF3">
    <property type="entry name" value="PRION-INHIBITION AND PROPAGATION HELO DOMAIN-CONTAINING PROTEIN"/>
    <property type="match status" value="1"/>
</dbReference>
<dbReference type="AlphaFoldDB" id="A0A2J6SZK2"/>
<keyword evidence="2" id="KW-0808">Transferase</keyword>
<evidence type="ECO:0000313" key="3">
    <source>
        <dbReference type="Proteomes" id="UP000235371"/>
    </source>
</evidence>
<reference evidence="2 3" key="1">
    <citation type="submission" date="2016-04" db="EMBL/GenBank/DDBJ databases">
        <title>A degradative enzymes factory behind the ericoid mycorrhizal symbiosis.</title>
        <authorList>
            <consortium name="DOE Joint Genome Institute"/>
            <person name="Martino E."/>
            <person name="Morin E."/>
            <person name="Grelet G."/>
            <person name="Kuo A."/>
            <person name="Kohler A."/>
            <person name="Daghino S."/>
            <person name="Barry K."/>
            <person name="Choi C."/>
            <person name="Cichocki N."/>
            <person name="Clum A."/>
            <person name="Copeland A."/>
            <person name="Hainaut M."/>
            <person name="Haridas S."/>
            <person name="Labutti K."/>
            <person name="Lindquist E."/>
            <person name="Lipzen A."/>
            <person name="Khouja H.-R."/>
            <person name="Murat C."/>
            <person name="Ohm R."/>
            <person name="Olson A."/>
            <person name="Spatafora J."/>
            <person name="Veneault-Fourrey C."/>
            <person name="Henrissat B."/>
            <person name="Grigoriev I."/>
            <person name="Martin F."/>
            <person name="Perotto S."/>
        </authorList>
    </citation>
    <scope>NUCLEOTIDE SEQUENCE [LARGE SCALE GENOMIC DNA]</scope>
    <source>
        <strain evidence="2 3">E</strain>
    </source>
</reference>
<dbReference type="EMBL" id="KZ613848">
    <property type="protein sequence ID" value="PMD56195.1"/>
    <property type="molecule type" value="Genomic_DNA"/>
</dbReference>
<dbReference type="RefSeq" id="XP_024733099.1">
    <property type="nucleotide sequence ID" value="XM_024883496.1"/>
</dbReference>
<organism evidence="2 3">
    <name type="scientific">Hyaloscypha bicolor E</name>
    <dbReference type="NCBI Taxonomy" id="1095630"/>
    <lineage>
        <taxon>Eukaryota</taxon>
        <taxon>Fungi</taxon>
        <taxon>Dikarya</taxon>
        <taxon>Ascomycota</taxon>
        <taxon>Pezizomycotina</taxon>
        <taxon>Leotiomycetes</taxon>
        <taxon>Helotiales</taxon>
        <taxon>Hyaloscyphaceae</taxon>
        <taxon>Hyaloscypha</taxon>
        <taxon>Hyaloscypha bicolor</taxon>
    </lineage>
</organism>
<keyword evidence="3" id="KW-1185">Reference proteome</keyword>
<feature type="domain" description="Protein kinase" evidence="1">
    <location>
        <begin position="142"/>
        <end position="454"/>
    </location>
</feature>
<proteinExistence type="predicted"/>
<dbReference type="SUPFAM" id="SSF56112">
    <property type="entry name" value="Protein kinase-like (PK-like)"/>
    <property type="match status" value="1"/>
</dbReference>
<evidence type="ECO:0000259" key="1">
    <source>
        <dbReference type="PROSITE" id="PS50011"/>
    </source>
</evidence>
<dbReference type="GeneID" id="36591573"/>
<dbReference type="InterPro" id="IPR011009">
    <property type="entry name" value="Kinase-like_dom_sf"/>
</dbReference>
<accession>A0A2J6SZK2</accession>
<evidence type="ECO:0000313" key="2">
    <source>
        <dbReference type="EMBL" id="PMD56195.1"/>
    </source>
</evidence>
<gene>
    <name evidence="2" type="ORF">K444DRAFT_632620</name>
</gene>
<keyword evidence="2" id="KW-0418">Kinase</keyword>
<protein>
    <submittedName>
        <fullName evidence="2">Kinase-like protein</fullName>
    </submittedName>
</protein>
<dbReference type="Pfam" id="PF00069">
    <property type="entry name" value="Pkinase"/>
    <property type="match status" value="1"/>
</dbReference>
<dbReference type="STRING" id="1095630.A0A2J6SZK2"/>
<dbReference type="InterPro" id="IPR000719">
    <property type="entry name" value="Prot_kinase_dom"/>
</dbReference>
<dbReference type="GO" id="GO:0005524">
    <property type="term" value="F:ATP binding"/>
    <property type="evidence" value="ECO:0007669"/>
    <property type="project" value="InterPro"/>
</dbReference>
<dbReference type="PANTHER" id="PTHR37542">
    <property type="entry name" value="HELO DOMAIN-CONTAINING PROTEIN-RELATED"/>
    <property type="match status" value="1"/>
</dbReference>
<dbReference type="SMART" id="SM00220">
    <property type="entry name" value="S_TKc"/>
    <property type="match status" value="1"/>
</dbReference>
<dbReference type="Proteomes" id="UP000235371">
    <property type="component" value="Unassembled WGS sequence"/>
</dbReference>
<dbReference type="PROSITE" id="PS50011">
    <property type="entry name" value="PROTEIN_KINASE_DOM"/>
    <property type="match status" value="1"/>
</dbReference>